<evidence type="ECO:0000313" key="2">
    <source>
        <dbReference type="Proteomes" id="UP000540989"/>
    </source>
</evidence>
<sequence>MAHLPASITIEKFPTTELSELREELLQAGLDSRQSAELISSFLTIRGYGVSLDEASKAVTGHEVLFGPLQRMQETLERVAVLM</sequence>
<evidence type="ECO:0000313" key="1">
    <source>
        <dbReference type="EMBL" id="MBB5058490.1"/>
    </source>
</evidence>
<accession>A0A7W8E5S5</accession>
<name>A0A7W8E5S5_9BACT</name>
<gene>
    <name evidence="1" type="ORF">HDF16_003204</name>
</gene>
<proteinExistence type="predicted"/>
<dbReference type="AlphaFoldDB" id="A0A7W8E5S5"/>
<reference evidence="1 2" key="1">
    <citation type="submission" date="2020-08" db="EMBL/GenBank/DDBJ databases">
        <title>Genomic Encyclopedia of Type Strains, Phase IV (KMG-V): Genome sequencing to study the core and pangenomes of soil and plant-associated prokaryotes.</title>
        <authorList>
            <person name="Whitman W."/>
        </authorList>
    </citation>
    <scope>NUCLEOTIDE SEQUENCE [LARGE SCALE GENOMIC DNA]</scope>
    <source>
        <strain evidence="1 2">M8UP14</strain>
    </source>
</reference>
<dbReference type="Proteomes" id="UP000540989">
    <property type="component" value="Unassembled WGS sequence"/>
</dbReference>
<dbReference type="RefSeq" id="WP_184218169.1">
    <property type="nucleotide sequence ID" value="NZ_JACHIP010000004.1"/>
</dbReference>
<keyword evidence="2" id="KW-1185">Reference proteome</keyword>
<organism evidence="1 2">
    <name type="scientific">Granulicella aggregans</name>
    <dbReference type="NCBI Taxonomy" id="474949"/>
    <lineage>
        <taxon>Bacteria</taxon>
        <taxon>Pseudomonadati</taxon>
        <taxon>Acidobacteriota</taxon>
        <taxon>Terriglobia</taxon>
        <taxon>Terriglobales</taxon>
        <taxon>Acidobacteriaceae</taxon>
        <taxon>Granulicella</taxon>
    </lineage>
</organism>
<comment type="caution">
    <text evidence="1">The sequence shown here is derived from an EMBL/GenBank/DDBJ whole genome shotgun (WGS) entry which is preliminary data.</text>
</comment>
<dbReference type="EMBL" id="JACHIP010000004">
    <property type="protein sequence ID" value="MBB5058490.1"/>
    <property type="molecule type" value="Genomic_DNA"/>
</dbReference>
<protein>
    <submittedName>
        <fullName evidence="1">Aryl carrier-like protein</fullName>
    </submittedName>
</protein>